<dbReference type="HAMAP" id="MF_00074">
    <property type="entry name" value="16SrRNA_methyltr_G"/>
    <property type="match status" value="1"/>
</dbReference>
<keyword evidence="3 6" id="KW-0489">Methyltransferase</keyword>
<keyword evidence="1 6" id="KW-0963">Cytoplasm</keyword>
<proteinExistence type="inferred from homology"/>
<evidence type="ECO:0000313" key="8">
    <source>
        <dbReference type="EMBL" id="GDZ84594.1"/>
    </source>
</evidence>
<sequence>MTVEAFISALNDAGITLTEQQIEQFQRYFELLVEANKQFNLTAITDEKDVYLKHFYDSLTVAIYVKALQHQSSTLIDVGTGAGFPSLPLKIAFPQLKITMVDALQKRVRFLQDVVDTLDLKNVSIVHGRAEDIGQNVAYREQFDFATARALARTSVLAEYTLPFVKVGGALLVMKGAAAEQELADGQQALATLGGTVSSAFDFKLPNGDQRVIQVVDKHKKTPKKYPRQAGTPNKKPIA</sequence>
<dbReference type="GO" id="GO:0070043">
    <property type="term" value="F:rRNA (guanine-N7-)-methyltransferase activity"/>
    <property type="evidence" value="ECO:0007669"/>
    <property type="project" value="UniProtKB-UniRule"/>
</dbReference>
<evidence type="ECO:0000256" key="6">
    <source>
        <dbReference type="HAMAP-Rule" id="MF_00074"/>
    </source>
</evidence>
<dbReference type="GeneID" id="61102825"/>
<feature type="binding site" evidence="6">
    <location>
        <begin position="130"/>
        <end position="131"/>
    </location>
    <ligand>
        <name>S-adenosyl-L-methionine</name>
        <dbReference type="ChEBI" id="CHEBI:59789"/>
    </ligand>
</feature>
<comment type="similarity">
    <text evidence="6">Belongs to the methyltransferase superfamily. RNA methyltransferase RsmG family.</text>
</comment>
<dbReference type="PANTHER" id="PTHR31760">
    <property type="entry name" value="S-ADENOSYL-L-METHIONINE-DEPENDENT METHYLTRANSFERASES SUPERFAMILY PROTEIN"/>
    <property type="match status" value="1"/>
</dbReference>
<dbReference type="GO" id="GO:0005829">
    <property type="term" value="C:cytosol"/>
    <property type="evidence" value="ECO:0007669"/>
    <property type="project" value="TreeGrafter"/>
</dbReference>
<dbReference type="RefSeq" id="WP_004901292.1">
    <property type="nucleotide sequence ID" value="NZ_BJJW01000016.1"/>
</dbReference>
<comment type="caution">
    <text evidence="8">The sequence shown here is derived from an EMBL/GenBank/DDBJ whole genome shotgun (WGS) entry which is preliminary data.</text>
</comment>
<evidence type="ECO:0000256" key="7">
    <source>
        <dbReference type="SAM" id="MobiDB-lite"/>
    </source>
</evidence>
<feature type="binding site" evidence="6">
    <location>
        <position position="79"/>
    </location>
    <ligand>
        <name>S-adenosyl-L-methionine</name>
        <dbReference type="ChEBI" id="CHEBI:59789"/>
    </ligand>
</feature>
<keyword evidence="4 6" id="KW-0808">Transferase</keyword>
<dbReference type="CDD" id="cd02440">
    <property type="entry name" value="AdoMet_MTases"/>
    <property type="match status" value="1"/>
</dbReference>
<reference evidence="8 9" key="1">
    <citation type="submission" date="2019-04" db="EMBL/GenBank/DDBJ databases">
        <title>A pseudo-fructophilic Leuconostoc citreum strain F192-5 isolated from peel of satsuma mandarin: the first report for isolation and characterization of strain-dependent fructophilic-like characteristics.</title>
        <authorList>
            <person name="Maeno S."/>
            <person name="Tanizawa Y."/>
            <person name="Kajikawa A."/>
            <person name="Kanesaki Y."/>
            <person name="Kubota E."/>
            <person name="Arita M."/>
            <person name="Leon D."/>
            <person name="Endo A."/>
        </authorList>
    </citation>
    <scope>NUCLEOTIDE SEQUENCE [LARGE SCALE GENOMIC DNA]</scope>
    <source>
        <strain evidence="8 9">F192-5</strain>
    </source>
</reference>
<gene>
    <name evidence="6 8" type="primary">rsmG</name>
    <name evidence="8" type="ORF">LCIT_18360</name>
</gene>
<dbReference type="InterPro" id="IPR029063">
    <property type="entry name" value="SAM-dependent_MTases_sf"/>
</dbReference>
<evidence type="ECO:0000256" key="5">
    <source>
        <dbReference type="ARBA" id="ARBA00022691"/>
    </source>
</evidence>
<protein>
    <recommendedName>
        <fullName evidence="6">Ribosomal RNA small subunit methyltransferase G</fullName>
        <ecNumber evidence="6">2.1.1.-</ecNumber>
    </recommendedName>
    <alternativeName>
        <fullName evidence="6">16S rRNA 7-methylguanosine methyltransferase</fullName>
        <shortName evidence="6">16S rRNA m7G methyltransferase</shortName>
    </alternativeName>
</protein>
<keyword evidence="5 6" id="KW-0949">S-adenosyl-L-methionine</keyword>
<evidence type="ECO:0000256" key="4">
    <source>
        <dbReference type="ARBA" id="ARBA00022679"/>
    </source>
</evidence>
<organism evidence="8 9">
    <name type="scientific">Leuconostoc citreum</name>
    <dbReference type="NCBI Taxonomy" id="33964"/>
    <lineage>
        <taxon>Bacteria</taxon>
        <taxon>Bacillati</taxon>
        <taxon>Bacillota</taxon>
        <taxon>Bacilli</taxon>
        <taxon>Lactobacillales</taxon>
        <taxon>Lactobacillaceae</taxon>
        <taxon>Leuconostoc</taxon>
    </lineage>
</organism>
<dbReference type="Gene3D" id="3.40.50.150">
    <property type="entry name" value="Vaccinia Virus protein VP39"/>
    <property type="match status" value="1"/>
</dbReference>
<dbReference type="Proteomes" id="UP000323274">
    <property type="component" value="Unassembled WGS sequence"/>
</dbReference>
<comment type="subcellular location">
    <subcellularLocation>
        <location evidence="6">Cytoplasm</location>
    </subcellularLocation>
</comment>
<accession>A0A5A5U4J2</accession>
<dbReference type="EC" id="2.1.1.-" evidence="6"/>
<feature type="compositionally biased region" description="Basic residues" evidence="7">
    <location>
        <begin position="218"/>
        <end position="227"/>
    </location>
</feature>
<evidence type="ECO:0000256" key="1">
    <source>
        <dbReference type="ARBA" id="ARBA00022490"/>
    </source>
</evidence>
<evidence type="ECO:0000256" key="2">
    <source>
        <dbReference type="ARBA" id="ARBA00022552"/>
    </source>
</evidence>
<keyword evidence="2 6" id="KW-0698">rRNA processing</keyword>
<evidence type="ECO:0000256" key="3">
    <source>
        <dbReference type="ARBA" id="ARBA00022603"/>
    </source>
</evidence>
<dbReference type="InterPro" id="IPR003682">
    <property type="entry name" value="rRNA_ssu_MeTfrase_G"/>
</dbReference>
<name>A0A5A5U4J2_LEUCI</name>
<comment type="function">
    <text evidence="6">Specifically methylates the N7 position of a guanine in 16S rRNA.</text>
</comment>
<evidence type="ECO:0000313" key="9">
    <source>
        <dbReference type="Proteomes" id="UP000323274"/>
    </source>
</evidence>
<feature type="region of interest" description="Disordered" evidence="7">
    <location>
        <begin position="218"/>
        <end position="239"/>
    </location>
</feature>
<dbReference type="SUPFAM" id="SSF53335">
    <property type="entry name" value="S-adenosyl-L-methionine-dependent methyltransferases"/>
    <property type="match status" value="1"/>
</dbReference>
<dbReference type="FunFam" id="3.40.50.150:FF:000041">
    <property type="entry name" value="Ribosomal RNA small subunit methyltransferase G"/>
    <property type="match status" value="1"/>
</dbReference>
<comment type="caution">
    <text evidence="6">Lacks conserved residue(s) required for the propagation of feature annotation.</text>
</comment>
<dbReference type="AlphaFoldDB" id="A0A5A5U4J2"/>
<dbReference type="PANTHER" id="PTHR31760:SF0">
    <property type="entry name" value="S-ADENOSYL-L-METHIONINE-DEPENDENT METHYLTRANSFERASES SUPERFAMILY PROTEIN"/>
    <property type="match status" value="1"/>
</dbReference>
<dbReference type="NCBIfam" id="TIGR00138">
    <property type="entry name" value="rsmG_gidB"/>
    <property type="match status" value="1"/>
</dbReference>
<feature type="binding site" evidence="6">
    <location>
        <position position="84"/>
    </location>
    <ligand>
        <name>S-adenosyl-L-methionine</name>
        <dbReference type="ChEBI" id="CHEBI:59789"/>
    </ligand>
</feature>
<feature type="binding site" evidence="6">
    <location>
        <position position="149"/>
    </location>
    <ligand>
        <name>S-adenosyl-L-methionine</name>
        <dbReference type="ChEBI" id="CHEBI:59789"/>
    </ligand>
</feature>
<dbReference type="Pfam" id="PF02527">
    <property type="entry name" value="GidB"/>
    <property type="match status" value="1"/>
</dbReference>
<dbReference type="EMBL" id="BJJW01000016">
    <property type="protein sequence ID" value="GDZ84594.1"/>
    <property type="molecule type" value="Genomic_DNA"/>
</dbReference>